<dbReference type="EMBL" id="AYSO01000020">
    <property type="protein sequence ID" value="KIE45194.1"/>
    <property type="molecule type" value="Genomic_DNA"/>
</dbReference>
<dbReference type="RefSeq" id="WP_039635897.1">
    <property type="nucleotide sequence ID" value="NZ_AYSO01000020.1"/>
</dbReference>
<evidence type="ECO:0000259" key="1">
    <source>
        <dbReference type="Pfam" id="PF00148"/>
    </source>
</evidence>
<feature type="domain" description="Nitrogenase/oxidoreductase component 1" evidence="1">
    <location>
        <begin position="41"/>
        <end position="391"/>
    </location>
</feature>
<proteinExistence type="predicted"/>
<name>A0A0C1TWX6_9CLOT</name>
<dbReference type="PANTHER" id="PTHR42846:SF1">
    <property type="entry name" value="NI-SIROHYDROCHLORIN A,C-DIAMIDE REDUCTIVE CYCLASE COMPLEX, COMPONENT CFBD"/>
    <property type="match status" value="1"/>
</dbReference>
<dbReference type="Proteomes" id="UP000031366">
    <property type="component" value="Unassembled WGS sequence"/>
</dbReference>
<dbReference type="CDD" id="cd00316">
    <property type="entry name" value="Oxidoreductase_nitrogenase"/>
    <property type="match status" value="1"/>
</dbReference>
<comment type="caution">
    <text evidence="2">The sequence shown here is derived from an EMBL/GenBank/DDBJ whole genome shotgun (WGS) entry which is preliminary data.</text>
</comment>
<dbReference type="GO" id="GO:0016491">
    <property type="term" value="F:oxidoreductase activity"/>
    <property type="evidence" value="ECO:0007669"/>
    <property type="project" value="InterPro"/>
</dbReference>
<dbReference type="InterPro" id="IPR000510">
    <property type="entry name" value="Nase/OxRdtase_comp1"/>
</dbReference>
<evidence type="ECO:0000313" key="2">
    <source>
        <dbReference type="EMBL" id="KIE45194.1"/>
    </source>
</evidence>
<evidence type="ECO:0000313" key="3">
    <source>
        <dbReference type="Proteomes" id="UP000031366"/>
    </source>
</evidence>
<dbReference type="AlphaFoldDB" id="A0A0C1TWX6"/>
<organism evidence="2 3">
    <name type="scientific">Clostridium argentinense CDC 2741</name>
    <dbReference type="NCBI Taxonomy" id="1418104"/>
    <lineage>
        <taxon>Bacteria</taxon>
        <taxon>Bacillati</taxon>
        <taxon>Bacillota</taxon>
        <taxon>Clostridia</taxon>
        <taxon>Eubacteriales</taxon>
        <taxon>Clostridiaceae</taxon>
        <taxon>Clostridium</taxon>
    </lineage>
</organism>
<dbReference type="PANTHER" id="PTHR42846">
    <property type="entry name" value="NI-SIROHYDROCHLORIN A,C-DIAMIDE REDUCTIVE CYCLASE COMPLEX, COMPONENT CFBD"/>
    <property type="match status" value="1"/>
</dbReference>
<dbReference type="Pfam" id="PF00148">
    <property type="entry name" value="Oxidored_nitro"/>
    <property type="match status" value="1"/>
</dbReference>
<accession>A0A0C1TWX6</accession>
<dbReference type="OrthoDB" id="495776at2"/>
<dbReference type="SUPFAM" id="SSF53807">
    <property type="entry name" value="Helical backbone' metal receptor"/>
    <property type="match status" value="1"/>
</dbReference>
<reference evidence="2 3" key="1">
    <citation type="journal article" date="2015" name="Infect. Genet. Evol.">
        <title>Genomic sequences of six botulinum neurotoxin-producing strains representing three clostridial species illustrate the mobility and diversity of botulinum neurotoxin genes.</title>
        <authorList>
            <person name="Smith T.J."/>
            <person name="Hill K.K."/>
            <person name="Xie G."/>
            <person name="Foley B.T."/>
            <person name="Williamson C.H."/>
            <person name="Foster J.T."/>
            <person name="Johnson S.L."/>
            <person name="Chertkov O."/>
            <person name="Teshima H."/>
            <person name="Gibbons H.S."/>
            <person name="Johnsky L.A."/>
            <person name="Karavis M.A."/>
            <person name="Smith L.A."/>
        </authorList>
    </citation>
    <scope>NUCLEOTIDE SEQUENCE [LARGE SCALE GENOMIC DNA]</scope>
    <source>
        <strain evidence="2 3">CDC 2741</strain>
    </source>
</reference>
<dbReference type="InterPro" id="IPR052673">
    <property type="entry name" value="Ni-siroh_cyclase_CfbD"/>
</dbReference>
<keyword evidence="3" id="KW-1185">Reference proteome</keyword>
<dbReference type="STRING" id="29341.RSJ17_18425"/>
<dbReference type="Gene3D" id="3.40.50.1980">
    <property type="entry name" value="Nitrogenase molybdenum iron protein domain"/>
    <property type="match status" value="2"/>
</dbReference>
<gene>
    <name evidence="2" type="ORF">U732_188</name>
</gene>
<protein>
    <submittedName>
        <fullName evidence="2">Nitrogenase component 1 type Oxidoreductase family protein</fullName>
    </submittedName>
</protein>
<sequence length="438" mass="49192">MEISSILKENIALDNLRKLSDIKKDKDIKQGAHAIYPGPRCPLALVTNVFSGIKGASTLIVGTAECTYYNKNISISSKDEFDENTTWSYSLDPKEVIFGCRDGVIEALQEIDKTGTEVIILVSACVPEMIGEDFQGIARKANSILNSKVIHVNAAHFKCYSSVPSKEASLSSLCDIMEKQNVEKNTINILGEGSNKLHKSEVITLLKKHNIKVNCTIPHNLTIDSLRKAPSVELSIVTDIAALPLAEKIYEKFGTPYVLFPHLLDIDEIKNAYEEIASHLDISIESEIEELYIKAKEQIESYKPVLKEKIFASGYMTLDPFIHSAFLSSLGMKPVYIEADYFFDKNKLWSNKILSLDCNPYIGHTFNFSTINRALSSFPIDYFFGYTPIEKNETSSMQCIRYKDGDFELGFEQPLSLLKNICSVDKSYNHETNKEVSE</sequence>